<evidence type="ECO:0000259" key="2">
    <source>
        <dbReference type="Pfam" id="PF12697"/>
    </source>
</evidence>
<proteinExistence type="predicted"/>
<evidence type="ECO:0000256" key="1">
    <source>
        <dbReference type="SAM" id="SignalP"/>
    </source>
</evidence>
<keyword evidence="4" id="KW-1185">Reference proteome</keyword>
<feature type="domain" description="AB hydrolase-1" evidence="2">
    <location>
        <begin position="126"/>
        <end position="354"/>
    </location>
</feature>
<dbReference type="Proteomes" id="UP001285521">
    <property type="component" value="Unassembled WGS sequence"/>
</dbReference>
<reference evidence="3 4" key="1">
    <citation type="submission" date="2023-11" db="EMBL/GenBank/DDBJ databases">
        <title>Lentzea sokolovensis, sp. nov., Lentzea kristufkii, sp. nov., and Lentzea miocenensis, sp. nov., rare actinobacteria from Sokolov Coal Basin, Miocene lacustrine sediment, Czech Republic.</title>
        <authorList>
            <person name="Lara A."/>
            <person name="Kotroba L."/>
            <person name="Nouioui I."/>
            <person name="Neumann-Schaal M."/>
            <person name="Mast Y."/>
            <person name="Chronakova A."/>
        </authorList>
    </citation>
    <scope>NUCLEOTIDE SEQUENCE [LARGE SCALE GENOMIC DNA]</scope>
    <source>
        <strain evidence="3 4">BCCO 10_0856</strain>
    </source>
</reference>
<gene>
    <name evidence="3" type="ORF">SK803_37530</name>
</gene>
<dbReference type="InterPro" id="IPR000073">
    <property type="entry name" value="AB_hydrolase_1"/>
</dbReference>
<dbReference type="PANTHER" id="PTHR34853:SF1">
    <property type="entry name" value="LIPASE 5"/>
    <property type="match status" value="1"/>
</dbReference>
<keyword evidence="1" id="KW-0732">Signal</keyword>
<dbReference type="PANTHER" id="PTHR34853">
    <property type="match status" value="1"/>
</dbReference>
<protein>
    <submittedName>
        <fullName evidence="3">Alpha/beta hydrolase</fullName>
    </submittedName>
</protein>
<dbReference type="Gene3D" id="1.10.260.160">
    <property type="match status" value="1"/>
</dbReference>
<feature type="signal peptide" evidence="1">
    <location>
        <begin position="1"/>
        <end position="27"/>
    </location>
</feature>
<dbReference type="SUPFAM" id="SSF53474">
    <property type="entry name" value="alpha/beta-Hydrolases"/>
    <property type="match status" value="1"/>
</dbReference>
<sequence>MTFTTRLTAAVLCGVVATSLVPATASAHSTRGELLDVVPVSTMDTTQLVTYLGDYDLDASRVRFDVDAKRITYRTIDTKGKPTTASALVAVPRNNDRSPRQVTWLHGTTGYRGSVASMTDGNDRAAALLFASAGYLTTAPDYLGLGTGPGHHPYVDGPSTVTASIDALRATRQLAAQRGRKPDPRVMLTGHSQGGHAAMAIGQALRGSREFEVGGLAPIGGPMKPTLILSKALNGEIANGVAYLAYWTVAWNRIHHLYSDPAEAFRDPSIEALFDGDHRNEEIFAHLPGTVSELFTESYLERLRHLTGVLRAKMREADSYCDWRPAVPVSIYSSSGDRDTLIETSAYCDRQLAKHGARSTLIDLGPDVNHGRAAKLALPRILADFDRG</sequence>
<keyword evidence="3" id="KW-0378">Hydrolase</keyword>
<evidence type="ECO:0000313" key="4">
    <source>
        <dbReference type="Proteomes" id="UP001285521"/>
    </source>
</evidence>
<comment type="caution">
    <text evidence="3">The sequence shown here is derived from an EMBL/GenBank/DDBJ whole genome shotgun (WGS) entry which is preliminary data.</text>
</comment>
<dbReference type="PIRSF" id="PIRSF029171">
    <property type="entry name" value="Esterase_LipA"/>
    <property type="match status" value="1"/>
</dbReference>
<dbReference type="EMBL" id="JAXAVW010000039">
    <property type="protein sequence ID" value="MDX8035934.1"/>
    <property type="molecule type" value="Genomic_DNA"/>
</dbReference>
<organism evidence="3 4">
    <name type="scientific">Lentzea miocenica</name>
    <dbReference type="NCBI Taxonomy" id="3095431"/>
    <lineage>
        <taxon>Bacteria</taxon>
        <taxon>Bacillati</taxon>
        <taxon>Actinomycetota</taxon>
        <taxon>Actinomycetes</taxon>
        <taxon>Pseudonocardiales</taxon>
        <taxon>Pseudonocardiaceae</taxon>
        <taxon>Lentzea</taxon>
    </lineage>
</organism>
<dbReference type="Pfam" id="PF12697">
    <property type="entry name" value="Abhydrolase_6"/>
    <property type="match status" value="1"/>
</dbReference>
<dbReference type="InterPro" id="IPR005152">
    <property type="entry name" value="Lipase_secreted"/>
</dbReference>
<dbReference type="InterPro" id="IPR029058">
    <property type="entry name" value="AB_hydrolase_fold"/>
</dbReference>
<evidence type="ECO:0000313" key="3">
    <source>
        <dbReference type="EMBL" id="MDX8035934.1"/>
    </source>
</evidence>
<dbReference type="Gene3D" id="3.40.50.1820">
    <property type="entry name" value="alpha/beta hydrolase"/>
    <property type="match status" value="1"/>
</dbReference>
<name>A0ABU4TD37_9PSEU</name>
<dbReference type="RefSeq" id="WP_319970951.1">
    <property type="nucleotide sequence ID" value="NZ_JAXAVW010000039.1"/>
</dbReference>
<dbReference type="GO" id="GO:0016787">
    <property type="term" value="F:hydrolase activity"/>
    <property type="evidence" value="ECO:0007669"/>
    <property type="project" value="UniProtKB-KW"/>
</dbReference>
<accession>A0ABU4TD37</accession>
<feature type="chain" id="PRO_5045411553" evidence="1">
    <location>
        <begin position="28"/>
        <end position="388"/>
    </location>
</feature>